<dbReference type="CDD" id="cd07041">
    <property type="entry name" value="STAS_RsbR_RsbS_like"/>
    <property type="match status" value="1"/>
</dbReference>
<keyword evidence="4" id="KW-1185">Reference proteome</keyword>
<organism evidence="3 4">
    <name type="scientific">Niallia nealsonii</name>
    <dbReference type="NCBI Taxonomy" id="115979"/>
    <lineage>
        <taxon>Bacteria</taxon>
        <taxon>Bacillati</taxon>
        <taxon>Bacillota</taxon>
        <taxon>Bacilli</taxon>
        <taxon>Bacillales</taxon>
        <taxon>Bacillaceae</taxon>
        <taxon>Niallia</taxon>
    </lineage>
</organism>
<name>A0A2N0Z1V5_9BACI</name>
<dbReference type="PANTHER" id="PTHR33745:SF3">
    <property type="entry name" value="RSBT CO-ANTAGONIST PROTEIN RSBRC"/>
    <property type="match status" value="1"/>
</dbReference>
<evidence type="ECO:0000256" key="1">
    <source>
        <dbReference type="ARBA" id="ARBA00022553"/>
    </source>
</evidence>
<evidence type="ECO:0000259" key="2">
    <source>
        <dbReference type="PROSITE" id="PS50801"/>
    </source>
</evidence>
<dbReference type="Gene3D" id="3.30.750.24">
    <property type="entry name" value="STAS domain"/>
    <property type="match status" value="1"/>
</dbReference>
<dbReference type="EMBL" id="PISE01000022">
    <property type="protein sequence ID" value="PKG23482.1"/>
    <property type="molecule type" value="Genomic_DNA"/>
</dbReference>
<dbReference type="PROSITE" id="PS50801">
    <property type="entry name" value="STAS"/>
    <property type="match status" value="1"/>
</dbReference>
<dbReference type="InterPro" id="IPR002645">
    <property type="entry name" value="STAS_dom"/>
</dbReference>
<proteinExistence type="predicted"/>
<keyword evidence="1" id="KW-0597">Phosphoprotein</keyword>
<sequence>MIECRKDLYTYLKNHINDMTEDWLKTIENSPSTYYTSNTSTAAFAKLKESHRILIENVLTVFIEEKDMYTQNLNDWAVVIAEKRSKDLVPILESIQQLNQVKLILISYIRNFAESNPNKLTVPIVFNWIGLTNFAFELFTNIFIEHYDKFKQQQLSVQQEIINDLSNPVIPISEGIGVMPLIGILDMQRTHFIIETTLEQCSEKKINHLFIDLSGVPIIDMVVANQLYQVIYTLKLIGVKAHFSGIRPKVAQTAIQLGIDFSKVSTFNNLASALSSLGLPSLK</sequence>
<protein>
    <recommendedName>
        <fullName evidence="2">STAS domain-containing protein</fullName>
    </recommendedName>
</protein>
<reference evidence="3 4" key="1">
    <citation type="journal article" date="2003" name="Int. J. Syst. Evol. Microbiol.">
        <title>Bacillus nealsonii sp. nov., isolated from a spacecraft-assembly facility, whose spores are gamma-radiation resistant.</title>
        <authorList>
            <person name="Venkateswaran K."/>
            <person name="Kempf M."/>
            <person name="Chen F."/>
            <person name="Satomi M."/>
            <person name="Nicholson W."/>
            <person name="Kern R."/>
        </authorList>
    </citation>
    <scope>NUCLEOTIDE SEQUENCE [LARGE SCALE GENOMIC DNA]</scope>
    <source>
        <strain evidence="3 4">FO-92</strain>
    </source>
</reference>
<gene>
    <name evidence="3" type="ORF">CWS01_10820</name>
</gene>
<dbReference type="Gene3D" id="1.10.490.70">
    <property type="entry name" value="Histidine kinase N-terminal domain"/>
    <property type="match status" value="1"/>
</dbReference>
<evidence type="ECO:0000313" key="4">
    <source>
        <dbReference type="Proteomes" id="UP000233375"/>
    </source>
</evidence>
<dbReference type="Proteomes" id="UP000233375">
    <property type="component" value="Unassembled WGS sequence"/>
</dbReference>
<dbReference type="OrthoDB" id="9800154at2"/>
<dbReference type="Pfam" id="PF01740">
    <property type="entry name" value="STAS"/>
    <property type="match status" value="1"/>
</dbReference>
<dbReference type="PANTHER" id="PTHR33745">
    <property type="entry name" value="RSBT ANTAGONIST PROTEIN RSBS-RELATED"/>
    <property type="match status" value="1"/>
</dbReference>
<evidence type="ECO:0000313" key="3">
    <source>
        <dbReference type="EMBL" id="PKG23482.1"/>
    </source>
</evidence>
<feature type="domain" description="STAS" evidence="2">
    <location>
        <begin position="166"/>
        <end position="277"/>
    </location>
</feature>
<accession>A0A2N0Z1V5</accession>
<dbReference type="SUPFAM" id="SSF52091">
    <property type="entry name" value="SpoIIaa-like"/>
    <property type="match status" value="1"/>
</dbReference>
<dbReference type="InterPro" id="IPR051932">
    <property type="entry name" value="Bact_StressResp_Reg"/>
</dbReference>
<dbReference type="AlphaFoldDB" id="A0A2N0Z1V5"/>
<comment type="caution">
    <text evidence="3">The sequence shown here is derived from an EMBL/GenBank/DDBJ whole genome shotgun (WGS) entry which is preliminary data.</text>
</comment>
<dbReference type="RefSeq" id="WP_101177217.1">
    <property type="nucleotide sequence ID" value="NZ_PISE01000022.1"/>
</dbReference>
<dbReference type="InterPro" id="IPR036513">
    <property type="entry name" value="STAS_dom_sf"/>
</dbReference>